<sequence>MTARYRYVFADLVSDRTIDELDLADVKFDRRICQAGAFSATLPVPNRAMADRAARVVPRLDGDLSTGPGRTVMHVYRAGALWGSYIIWSATPESDDRGRVSIGLRGASLESWLWHREIRTDITYDQTDQLEIARSLVFFAQEIPGQAGVSGADIGITFPLPPPESGILRDREYKASEAETYGKRLEQLSEVIDGPEWAIRTYTDASGERVREFVAEQQLGQGSTDHVFSQPGNIIAWSYPADATDAATSWQARGDTPNDDVAADSEPLLSDFWYSTRHLDSGWPLLERTEDYQSVTDIGTLNGYARWWASRRSGMVRIPQVTVRLDEHTSFSPNRIGDYARLTLVNHWFPPLPDGSPTFRRTWRVIGVEVTPTSRADGQERAKLIFEEPTDQPAGSLTGVTRA</sequence>
<comment type="caution">
    <text evidence="1">The sequence shown here is derived from an EMBL/GenBank/DDBJ whole genome shotgun (WGS) entry which is preliminary data.</text>
</comment>
<organism evidence="1 2">
    <name type="scientific">Nocardiopsis rhodophaea</name>
    <dbReference type="NCBI Taxonomy" id="280238"/>
    <lineage>
        <taxon>Bacteria</taxon>
        <taxon>Bacillati</taxon>
        <taxon>Actinomycetota</taxon>
        <taxon>Actinomycetes</taxon>
        <taxon>Streptosporangiales</taxon>
        <taxon>Nocardiopsidaceae</taxon>
        <taxon>Nocardiopsis</taxon>
    </lineage>
</organism>
<protein>
    <submittedName>
        <fullName evidence="1">Uncharacterized protein</fullName>
    </submittedName>
</protein>
<reference evidence="1 2" key="1">
    <citation type="journal article" date="2019" name="Int. J. Syst. Evol. Microbiol.">
        <title>The Global Catalogue of Microorganisms (GCM) 10K type strain sequencing project: providing services to taxonomists for standard genome sequencing and annotation.</title>
        <authorList>
            <consortium name="The Broad Institute Genomics Platform"/>
            <consortium name="The Broad Institute Genome Sequencing Center for Infectious Disease"/>
            <person name="Wu L."/>
            <person name="Ma J."/>
        </authorList>
    </citation>
    <scope>NUCLEOTIDE SEQUENCE [LARGE SCALE GENOMIC DNA]</scope>
    <source>
        <strain evidence="1 2">JCM 15313</strain>
    </source>
</reference>
<dbReference type="EMBL" id="BAAAPC010000007">
    <property type="protein sequence ID" value="GAA1994423.1"/>
    <property type="molecule type" value="Genomic_DNA"/>
</dbReference>
<dbReference type="RefSeq" id="WP_344161727.1">
    <property type="nucleotide sequence ID" value="NZ_BAAAPC010000007.1"/>
</dbReference>
<proteinExistence type="predicted"/>
<evidence type="ECO:0000313" key="2">
    <source>
        <dbReference type="Proteomes" id="UP001501585"/>
    </source>
</evidence>
<accession>A0ABN2SYQ6</accession>
<evidence type="ECO:0000313" key="1">
    <source>
        <dbReference type="EMBL" id="GAA1994423.1"/>
    </source>
</evidence>
<dbReference type="Proteomes" id="UP001501585">
    <property type="component" value="Unassembled WGS sequence"/>
</dbReference>
<keyword evidence="2" id="KW-1185">Reference proteome</keyword>
<gene>
    <name evidence="1" type="ORF">GCM10009799_20670</name>
</gene>
<name>A0ABN2SYQ6_9ACTN</name>